<name>A0ABX2A479_9MICO</name>
<proteinExistence type="inferred from homology"/>
<dbReference type="SUPFAM" id="SSF53474">
    <property type="entry name" value="alpha/beta-Hydrolases"/>
    <property type="match status" value="1"/>
</dbReference>
<evidence type="ECO:0000256" key="3">
    <source>
        <dbReference type="RuleBase" id="RU361235"/>
    </source>
</evidence>
<protein>
    <recommendedName>
        <fullName evidence="3">Carboxylic ester hydrolase</fullName>
        <ecNumber evidence="3">3.1.1.-</ecNumber>
    </recommendedName>
</protein>
<gene>
    <name evidence="5" type="ORF">HDG69_000944</name>
</gene>
<keyword evidence="2 3" id="KW-0378">Hydrolase</keyword>
<evidence type="ECO:0000313" key="5">
    <source>
        <dbReference type="EMBL" id="NOV96391.1"/>
    </source>
</evidence>
<dbReference type="EC" id="3.1.1.-" evidence="3"/>
<feature type="domain" description="Carboxylesterase type B" evidence="4">
    <location>
        <begin position="40"/>
        <end position="335"/>
    </location>
</feature>
<evidence type="ECO:0000256" key="2">
    <source>
        <dbReference type="ARBA" id="ARBA00022801"/>
    </source>
</evidence>
<dbReference type="GO" id="GO:0016787">
    <property type="term" value="F:hydrolase activity"/>
    <property type="evidence" value="ECO:0007669"/>
    <property type="project" value="UniProtKB-KW"/>
</dbReference>
<dbReference type="InterPro" id="IPR029058">
    <property type="entry name" value="AB_hydrolase_fold"/>
</dbReference>
<dbReference type="RefSeq" id="WP_171782580.1">
    <property type="nucleotide sequence ID" value="NZ_BAAAML010000002.1"/>
</dbReference>
<keyword evidence="6" id="KW-1185">Reference proteome</keyword>
<dbReference type="Gene3D" id="3.40.50.1820">
    <property type="entry name" value="alpha/beta hydrolase"/>
    <property type="match status" value="1"/>
</dbReference>
<comment type="similarity">
    <text evidence="1 3">Belongs to the type-B carboxylesterase/lipase family.</text>
</comment>
<dbReference type="InterPro" id="IPR019826">
    <property type="entry name" value="Carboxylesterase_B_AS"/>
</dbReference>
<comment type="caution">
    <text evidence="5">The sequence shown here is derived from an EMBL/GenBank/DDBJ whole genome shotgun (WGS) entry which is preliminary data.</text>
</comment>
<dbReference type="Pfam" id="PF00135">
    <property type="entry name" value="COesterase"/>
    <property type="match status" value="1"/>
</dbReference>
<accession>A0ABX2A479</accession>
<dbReference type="Proteomes" id="UP000757540">
    <property type="component" value="Unassembled WGS sequence"/>
</dbReference>
<dbReference type="InterPro" id="IPR050309">
    <property type="entry name" value="Type-B_Carboxylest/Lipase"/>
</dbReference>
<sequence length="467" mass="48903">MSQSSTTQPGAGPVGEAVGLDTPLGSFAALRRDGAVRVRNIRYARADRFAPPEAVDPDPGESAALQRTLFACPQPPSAADEVYGPQLTGATFTEDCLRLSITRPADLTGPAPVLVWVHGGAYVSGAGDLPGYDPTALCREHGMVVVNVTYRLGALGFFGSPEAPDGGGRPGGRTANLGLLDIVEALRWVHRHVAAFGGDPERVTVLGQSAGADLIAHVLGADGTEGLVQRAILQSAPFGIRGGRTEIHERMAGTVGDLDPTGAVEDVLDAQRRAAAAVAGMNDRSGMPFAPEYGRAPLPPEDELRATWRRRAPGTELLVTWMAQDGSAFVQLDPKGRALRAKPLVGPALFRLVSRRVTDALFRRGAKTFATDMADAGAAVVSAEITARPVGNPLGATHAVELGLLFPHTERWAEAPVVGPDGAAHLVEAGRELRAAWAEFATTGRLSTDRVRTGTGWSGGLRVVARS</sequence>
<organism evidence="5 6">
    <name type="scientific">Isoptericola halotolerans</name>
    <dbReference type="NCBI Taxonomy" id="300560"/>
    <lineage>
        <taxon>Bacteria</taxon>
        <taxon>Bacillati</taxon>
        <taxon>Actinomycetota</taxon>
        <taxon>Actinomycetes</taxon>
        <taxon>Micrococcales</taxon>
        <taxon>Promicromonosporaceae</taxon>
        <taxon>Isoptericola</taxon>
    </lineage>
</organism>
<evidence type="ECO:0000259" key="4">
    <source>
        <dbReference type="Pfam" id="PF00135"/>
    </source>
</evidence>
<dbReference type="EMBL" id="JABEZU010000001">
    <property type="protein sequence ID" value="NOV96391.1"/>
    <property type="molecule type" value="Genomic_DNA"/>
</dbReference>
<evidence type="ECO:0000313" key="6">
    <source>
        <dbReference type="Proteomes" id="UP000757540"/>
    </source>
</evidence>
<evidence type="ECO:0000256" key="1">
    <source>
        <dbReference type="ARBA" id="ARBA00005964"/>
    </source>
</evidence>
<dbReference type="PROSITE" id="PS00122">
    <property type="entry name" value="CARBOXYLESTERASE_B_1"/>
    <property type="match status" value="1"/>
</dbReference>
<dbReference type="InterPro" id="IPR002018">
    <property type="entry name" value="CarbesteraseB"/>
</dbReference>
<reference evidence="5 6" key="1">
    <citation type="submission" date="2020-05" db="EMBL/GenBank/DDBJ databases">
        <title>Genomic Encyclopedia of Type Strains, Phase III (KMG-III): the genomes of soil and plant-associated and newly described type strains.</title>
        <authorList>
            <person name="Whitman W."/>
        </authorList>
    </citation>
    <scope>NUCLEOTIDE SEQUENCE [LARGE SCALE GENOMIC DNA]</scope>
    <source>
        <strain evidence="5 6">KCTC 19046</strain>
    </source>
</reference>
<dbReference type="PANTHER" id="PTHR11559">
    <property type="entry name" value="CARBOXYLESTERASE"/>
    <property type="match status" value="1"/>
</dbReference>